<evidence type="ECO:0000259" key="1">
    <source>
        <dbReference type="Pfam" id="PF09949"/>
    </source>
</evidence>
<accession>A0A543KNE3</accession>
<proteinExistence type="predicted"/>
<gene>
    <name evidence="2" type="ORF">FB476_1461</name>
</gene>
<dbReference type="PANTHER" id="PTHR40861">
    <property type="entry name" value="DUF2183 DOMAIN-CONTAINING PROTEIN"/>
    <property type="match status" value="1"/>
</dbReference>
<evidence type="ECO:0000313" key="3">
    <source>
        <dbReference type="Proteomes" id="UP000315133"/>
    </source>
</evidence>
<protein>
    <submittedName>
        <fullName evidence="2">Uncharacterized protein DUF2183</fullName>
    </submittedName>
</protein>
<dbReference type="OrthoDB" id="4840954at2"/>
<organism evidence="2 3">
    <name type="scientific">Ornithinimicrobium humiphilum</name>
    <dbReference type="NCBI Taxonomy" id="125288"/>
    <lineage>
        <taxon>Bacteria</taxon>
        <taxon>Bacillati</taxon>
        <taxon>Actinomycetota</taxon>
        <taxon>Actinomycetes</taxon>
        <taxon>Micrococcales</taxon>
        <taxon>Ornithinimicrobiaceae</taxon>
        <taxon>Ornithinimicrobium</taxon>
    </lineage>
</organism>
<dbReference type="Pfam" id="PF09949">
    <property type="entry name" value="APP1_cat"/>
    <property type="match status" value="1"/>
</dbReference>
<name>A0A543KNE3_9MICO</name>
<comment type="caution">
    <text evidence="2">The sequence shown here is derived from an EMBL/GenBank/DDBJ whole genome shotgun (WGS) entry which is preliminary data.</text>
</comment>
<evidence type="ECO:0000313" key="2">
    <source>
        <dbReference type="EMBL" id="TQM96592.1"/>
    </source>
</evidence>
<dbReference type="PANTHER" id="PTHR40861:SF1">
    <property type="entry name" value="PHOSPHATIDATE PHOSPHATASE APP1 CATALYTIC DOMAIN-CONTAINING PROTEIN"/>
    <property type="match status" value="1"/>
</dbReference>
<reference evidence="2 3" key="1">
    <citation type="submission" date="2019-06" db="EMBL/GenBank/DDBJ databases">
        <title>Sequencing the genomes of 1000 actinobacteria strains.</title>
        <authorList>
            <person name="Klenk H.-P."/>
        </authorList>
    </citation>
    <scope>NUCLEOTIDE SEQUENCE [LARGE SCALE GENOMIC DNA]</scope>
    <source>
        <strain evidence="2 3">DSM 12362</strain>
    </source>
</reference>
<feature type="domain" description="Phosphatidate phosphatase APP1 catalytic" evidence="1">
    <location>
        <begin position="164"/>
        <end position="308"/>
    </location>
</feature>
<dbReference type="GO" id="GO:0008195">
    <property type="term" value="F:phosphatidate phosphatase activity"/>
    <property type="evidence" value="ECO:0007669"/>
    <property type="project" value="InterPro"/>
</dbReference>
<dbReference type="InterPro" id="IPR019236">
    <property type="entry name" value="APP1_cat"/>
</dbReference>
<dbReference type="AlphaFoldDB" id="A0A543KNE3"/>
<dbReference type="EMBL" id="VFPU01000001">
    <property type="protein sequence ID" value="TQM96592.1"/>
    <property type="molecule type" value="Genomic_DNA"/>
</dbReference>
<dbReference type="Proteomes" id="UP000315133">
    <property type="component" value="Unassembled WGS sequence"/>
</dbReference>
<dbReference type="RefSeq" id="WP_141818185.1">
    <property type="nucleotide sequence ID" value="NZ_BAAAIL010000003.1"/>
</dbReference>
<sequence>MHPRAQQIIDLTDGWRTDAEAEAQVIEILRSAPPEELDDVLADLDVDDLIGDVDNHVWGPDNRTQLMTLLLRERRDALSLESLAVLLAALHVGPTPRTHQELITEVLLSRTGTAFHDLKYRLNSTRDHHDLEHLVFEEIDEDLRETLLEHFAEQAHVDPNSDLRVLCDIDDTVKCAIHDDRYPRGTIYPGVVELLQALDDGAAEKPNRAGDLTFVTARPGGPRGLVERYTRNDLSTLGLPPHSVMGGSILNLHTKARMADRKILNMDRDRQLFPECRMVFIGDSGQADAQVGAEMHRRDPDHIVATLLHNVTDLTREARAELAQDGVHAFDTYAGAAAHALRLGLIRAEQAQTVVEATRKGIAELELDAAQRERLERDLAADVEAVAALS</sequence>
<keyword evidence="3" id="KW-1185">Reference proteome</keyword>